<feature type="compositionally biased region" description="Polar residues" evidence="2">
    <location>
        <begin position="163"/>
        <end position="172"/>
    </location>
</feature>
<organism evidence="4 5">
    <name type="scientific">Gouania willdenowi</name>
    <name type="common">Blunt-snouted clingfish</name>
    <name type="synonym">Lepadogaster willdenowi</name>
    <dbReference type="NCBI Taxonomy" id="441366"/>
    <lineage>
        <taxon>Eukaryota</taxon>
        <taxon>Metazoa</taxon>
        <taxon>Chordata</taxon>
        <taxon>Craniata</taxon>
        <taxon>Vertebrata</taxon>
        <taxon>Euteleostomi</taxon>
        <taxon>Actinopterygii</taxon>
        <taxon>Neopterygii</taxon>
        <taxon>Teleostei</taxon>
        <taxon>Neoteleostei</taxon>
        <taxon>Acanthomorphata</taxon>
        <taxon>Ovalentaria</taxon>
        <taxon>Blenniimorphae</taxon>
        <taxon>Blenniiformes</taxon>
        <taxon>Gobiesocoidei</taxon>
        <taxon>Gobiesocidae</taxon>
        <taxon>Gobiesocinae</taxon>
        <taxon>Gouania</taxon>
    </lineage>
</organism>
<accession>A0A8C5DCM4</accession>
<protein>
    <submittedName>
        <fullName evidence="4">Zinc finger protein 532-like</fullName>
    </submittedName>
</protein>
<feature type="domain" description="C2H2-type" evidence="3">
    <location>
        <begin position="645"/>
        <end position="673"/>
    </location>
</feature>
<feature type="domain" description="C2H2-type" evidence="3">
    <location>
        <begin position="325"/>
        <end position="352"/>
    </location>
</feature>
<feature type="domain" description="C2H2-type" evidence="3">
    <location>
        <begin position="757"/>
        <end position="785"/>
    </location>
</feature>
<evidence type="ECO:0000313" key="4">
    <source>
        <dbReference type="Ensembl" id="ENSGWIP00000003817.1"/>
    </source>
</evidence>
<feature type="compositionally biased region" description="Polar residues" evidence="2">
    <location>
        <begin position="28"/>
        <end position="43"/>
    </location>
</feature>
<dbReference type="Pfam" id="PF00096">
    <property type="entry name" value="zf-C2H2"/>
    <property type="match status" value="2"/>
</dbReference>
<feature type="region of interest" description="Disordered" evidence="2">
    <location>
        <begin position="17"/>
        <end position="43"/>
    </location>
</feature>
<dbReference type="InterPro" id="IPR013087">
    <property type="entry name" value="Znf_C2H2_type"/>
</dbReference>
<dbReference type="InterPro" id="IPR057356">
    <property type="entry name" value="Znf-C2H2_ZNF592"/>
</dbReference>
<dbReference type="InterPro" id="IPR036236">
    <property type="entry name" value="Znf_C2H2_sf"/>
</dbReference>
<keyword evidence="1" id="KW-0862">Zinc</keyword>
<dbReference type="SMART" id="SM00355">
    <property type="entry name" value="ZnF_C2H2"/>
    <property type="match status" value="12"/>
</dbReference>
<sequence length="839" mass="92845">LCCVGCVQRKGWRQSFASESGHQDDNAQLKQTRSEMTTSEAVAPNASTAQNIGVSVLVKNFRTADLSEHIGPMSEKHHHFLSHPLSGNGHLNAFEPKAGKGSVYKKNGWKVSGTEGQKADNQLSNIHLYSPTPSAEEFDDDNEDEIVVDDPTDNQENHAAKLSGNNIVSNIRSPEEPQDQESDDVSGPSSFQVVWANIVRQKADNQLSNIHLYSPTPSAEEFDDDNEDEIVVDDPTDNQENHAAKLSGNNIVSNIRSPEEPQDQESDDVQQALPAFSGLQLFTSTESSVVDAFNKVLSSINPVPVYVPNLSPPSAASISLHSRGFKCLECGDSFALEKSLTQHHERRSVQIEVTCNKCAKSLVFYNKCQLLFHARDHNDKVVVMQGSHLILKPIPADKMISAMNSSGLSIDLTSEVKVITPQTHGKVSQTASQTAVISAPCSAPVVAALPLEDDASKLCRHSLKCLECNVMFQDESSLAMHYQQAVKSRGQKTCTICQMLLPNQCSFLSHQRIHQHKSPYICPECGASCCSVNFQSHVTKTCLHYTRRVCYCCVYCSVIFADSGTFKSHICNTHYAIFYKCPMCPLAFKSALALYSHANTHHPGVKPGQPKVNYMCSMCNTVFTMQSLIVSHLDQHVGNNKVSVFKCPDCSKHFAHKPLMLDHIKAIHGTLKTVEGPPNLGINVPLNTKPTNSMSTNEKEGENVRNEDKGQKKSNSNSPADFENPPSPGYMCVYCTSVFSTRQMFVSHMRREHRKMYPCQLCDKFLSSLHSLGRHNRLKHKGQGNVNTCSCFGKLFAKSLMCRLNLNIPKVYRCAVYNFTTENITAFKEHIPHHKSDGS</sequence>
<feature type="compositionally biased region" description="Basic and acidic residues" evidence="2">
    <location>
        <begin position="697"/>
        <end position="711"/>
    </location>
</feature>
<feature type="domain" description="C2H2-type" evidence="3">
    <location>
        <begin position="579"/>
        <end position="607"/>
    </location>
</feature>
<dbReference type="Gene3D" id="3.30.160.60">
    <property type="entry name" value="Classic Zinc Finger"/>
    <property type="match status" value="5"/>
</dbReference>
<feature type="domain" description="C2H2-type" evidence="3">
    <location>
        <begin position="614"/>
        <end position="641"/>
    </location>
</feature>
<reference evidence="4" key="3">
    <citation type="submission" date="2025-09" db="UniProtKB">
        <authorList>
            <consortium name="Ensembl"/>
        </authorList>
    </citation>
    <scope>IDENTIFICATION</scope>
</reference>
<dbReference type="AlphaFoldDB" id="A0A8C5DCM4"/>
<keyword evidence="5" id="KW-1185">Reference proteome</keyword>
<gene>
    <name evidence="4" type="primary">LOC114473695</name>
</gene>
<dbReference type="PROSITE" id="PS50157">
    <property type="entry name" value="ZINC_FINGER_C2H2_2"/>
    <property type="match status" value="7"/>
</dbReference>
<dbReference type="SUPFAM" id="SSF57667">
    <property type="entry name" value="beta-beta-alpha zinc fingers"/>
    <property type="match status" value="2"/>
</dbReference>
<dbReference type="PANTHER" id="PTHR47222">
    <property type="entry name" value="ZINC FINGER PROTEIN 532-RELATED"/>
    <property type="match status" value="1"/>
</dbReference>
<reference evidence="4" key="2">
    <citation type="submission" date="2025-08" db="UniProtKB">
        <authorList>
            <consortium name="Ensembl"/>
        </authorList>
    </citation>
    <scope>IDENTIFICATION</scope>
</reference>
<evidence type="ECO:0000259" key="3">
    <source>
        <dbReference type="PROSITE" id="PS50157"/>
    </source>
</evidence>
<feature type="domain" description="C2H2-type" evidence="3">
    <location>
        <begin position="492"/>
        <end position="519"/>
    </location>
</feature>
<feature type="region of interest" description="Disordered" evidence="2">
    <location>
        <begin position="113"/>
        <end position="188"/>
    </location>
</feature>
<dbReference type="GO" id="GO:0008270">
    <property type="term" value="F:zinc ion binding"/>
    <property type="evidence" value="ECO:0007669"/>
    <property type="project" value="UniProtKB-KW"/>
</dbReference>
<feature type="compositionally biased region" description="Polar residues" evidence="2">
    <location>
        <begin position="685"/>
        <end position="696"/>
    </location>
</feature>
<dbReference type="Ensembl" id="ENSGWIT00000004110.1">
    <property type="protein sequence ID" value="ENSGWIP00000003817.1"/>
    <property type="gene ID" value="ENSGWIG00000001879.1"/>
</dbReference>
<name>A0A8C5DCM4_GOUWI</name>
<feature type="compositionally biased region" description="Acidic residues" evidence="2">
    <location>
        <begin position="136"/>
        <end position="153"/>
    </location>
</feature>
<dbReference type="InterPro" id="IPR045914">
    <property type="entry name" value="Zn532-like"/>
</dbReference>
<evidence type="ECO:0000313" key="5">
    <source>
        <dbReference type="Proteomes" id="UP000694680"/>
    </source>
</evidence>
<dbReference type="PROSITE" id="PS00028">
    <property type="entry name" value="ZINC_FINGER_C2H2_1"/>
    <property type="match status" value="7"/>
</dbReference>
<dbReference type="Proteomes" id="UP000694680">
    <property type="component" value="Chromosome 12"/>
</dbReference>
<dbReference type="Pfam" id="PF25412">
    <property type="entry name" value="zf-C2H2_ZNF592"/>
    <property type="match status" value="1"/>
</dbReference>
<keyword evidence="1" id="KW-0479">Metal-binding</keyword>
<feature type="region of interest" description="Disordered" evidence="2">
    <location>
        <begin position="681"/>
        <end position="724"/>
    </location>
</feature>
<feature type="compositionally biased region" description="Polar residues" evidence="2">
    <location>
        <begin position="119"/>
        <end position="133"/>
    </location>
</feature>
<feature type="domain" description="C2H2-type" evidence="3">
    <location>
        <begin position="730"/>
        <end position="758"/>
    </location>
</feature>
<evidence type="ECO:0000256" key="1">
    <source>
        <dbReference type="PROSITE-ProRule" id="PRU00042"/>
    </source>
</evidence>
<dbReference type="PANTHER" id="PTHR47222:SF3">
    <property type="entry name" value="ZINC FINGER PROTEIN 532"/>
    <property type="match status" value="1"/>
</dbReference>
<reference evidence="4" key="1">
    <citation type="submission" date="2020-06" db="EMBL/GenBank/DDBJ databases">
        <authorList>
            <consortium name="Wellcome Sanger Institute Data Sharing"/>
        </authorList>
    </citation>
    <scope>NUCLEOTIDE SEQUENCE [LARGE SCALE GENOMIC DNA]</scope>
</reference>
<keyword evidence="1" id="KW-0863">Zinc-finger</keyword>
<proteinExistence type="predicted"/>
<evidence type="ECO:0000256" key="2">
    <source>
        <dbReference type="SAM" id="MobiDB-lite"/>
    </source>
</evidence>